<keyword evidence="2" id="KW-1185">Reference proteome</keyword>
<organism evidence="1 2">
    <name type="scientific">Portunus trituberculatus</name>
    <name type="common">Swimming crab</name>
    <name type="synonym">Neptunus trituberculatus</name>
    <dbReference type="NCBI Taxonomy" id="210409"/>
    <lineage>
        <taxon>Eukaryota</taxon>
        <taxon>Metazoa</taxon>
        <taxon>Ecdysozoa</taxon>
        <taxon>Arthropoda</taxon>
        <taxon>Crustacea</taxon>
        <taxon>Multicrustacea</taxon>
        <taxon>Malacostraca</taxon>
        <taxon>Eumalacostraca</taxon>
        <taxon>Eucarida</taxon>
        <taxon>Decapoda</taxon>
        <taxon>Pleocyemata</taxon>
        <taxon>Brachyura</taxon>
        <taxon>Eubrachyura</taxon>
        <taxon>Portunoidea</taxon>
        <taxon>Portunidae</taxon>
        <taxon>Portuninae</taxon>
        <taxon>Portunus</taxon>
    </lineage>
</organism>
<evidence type="ECO:0000313" key="2">
    <source>
        <dbReference type="Proteomes" id="UP000324222"/>
    </source>
</evidence>
<gene>
    <name evidence="1" type="ORF">E2C01_096477</name>
</gene>
<reference evidence="1 2" key="1">
    <citation type="submission" date="2019-05" db="EMBL/GenBank/DDBJ databases">
        <title>Another draft genome of Portunus trituberculatus and its Hox gene families provides insights of decapod evolution.</title>
        <authorList>
            <person name="Jeong J.-H."/>
            <person name="Song I."/>
            <person name="Kim S."/>
            <person name="Choi T."/>
            <person name="Kim D."/>
            <person name="Ryu S."/>
            <person name="Kim W."/>
        </authorList>
    </citation>
    <scope>NUCLEOTIDE SEQUENCE [LARGE SCALE GENOMIC DNA]</scope>
    <source>
        <tissue evidence="1">Muscle</tissue>
    </source>
</reference>
<accession>A0A5B7K739</accession>
<protein>
    <submittedName>
        <fullName evidence="1">Uncharacterized protein</fullName>
    </submittedName>
</protein>
<name>A0A5B7K739_PORTR</name>
<dbReference type="AlphaFoldDB" id="A0A5B7K739"/>
<comment type="caution">
    <text evidence="1">The sequence shown here is derived from an EMBL/GenBank/DDBJ whole genome shotgun (WGS) entry which is preliminary data.</text>
</comment>
<dbReference type="EMBL" id="VSRR010125153">
    <property type="protein sequence ID" value="MPD00969.1"/>
    <property type="molecule type" value="Genomic_DNA"/>
</dbReference>
<dbReference type="Proteomes" id="UP000324222">
    <property type="component" value="Unassembled WGS sequence"/>
</dbReference>
<sequence length="61" mass="6854">MAAGGKRLSHTTFYKLQLVHYVRERGRTAPPLDYEPWVGVTDTARSKLLATLLNGNRQQLG</sequence>
<proteinExistence type="predicted"/>
<evidence type="ECO:0000313" key="1">
    <source>
        <dbReference type="EMBL" id="MPD00969.1"/>
    </source>
</evidence>